<dbReference type="Proteomes" id="UP001500416">
    <property type="component" value="Unassembled WGS sequence"/>
</dbReference>
<keyword evidence="4" id="KW-0732">Signal</keyword>
<dbReference type="EMBL" id="BAAABU010000004">
    <property type="protein sequence ID" value="GAA0227858.1"/>
    <property type="molecule type" value="Genomic_DNA"/>
</dbReference>
<keyword evidence="1" id="KW-0175">Coiled coil</keyword>
<evidence type="ECO:0000256" key="4">
    <source>
        <dbReference type="SAM" id="SignalP"/>
    </source>
</evidence>
<evidence type="ECO:0000313" key="6">
    <source>
        <dbReference type="EMBL" id="GAA0227858.1"/>
    </source>
</evidence>
<sequence>MTQAIQGGDMGRRTGLAIAALAVLALAGCSAESGSTTGEAADARLAAPTPQQGALTPQQGAPTPQQGKPGEPAKGEVQNTGAVQQERQLVRTASVELRTGDVTAVLRQVKESALAKGGYPAQENATRTQGTVTLRVPGDRLDAVLQDFETLPDTEVARRDLKSEDVTEQVVDVEARLANQRASVERVRGLLERAGSTSEITTIEAELTKRQSELESLQRRYDTLKGQVAMSTLTVTVNQKTAPPVMPEEEDPTFLSAFGGGWDALVGAVSWLLVVLGAVLPFAVVLGVPVVAYLAWRRSRRTVVTRKSVS</sequence>
<evidence type="ECO:0000256" key="1">
    <source>
        <dbReference type="SAM" id="Coils"/>
    </source>
</evidence>
<evidence type="ECO:0000259" key="5">
    <source>
        <dbReference type="Pfam" id="PF14257"/>
    </source>
</evidence>
<name>A0ABN0TQT6_9PSEU</name>
<feature type="domain" description="DUF4349" evidence="5">
    <location>
        <begin position="87"/>
        <end position="293"/>
    </location>
</feature>
<gene>
    <name evidence="6" type="ORF">GCM10010492_27810</name>
</gene>
<protein>
    <submittedName>
        <fullName evidence="6">DUF4349 domain-containing protein</fullName>
    </submittedName>
</protein>
<feature type="region of interest" description="Disordered" evidence="2">
    <location>
        <begin position="47"/>
        <end position="82"/>
    </location>
</feature>
<feature type="transmembrane region" description="Helical" evidence="3">
    <location>
        <begin position="271"/>
        <end position="296"/>
    </location>
</feature>
<evidence type="ECO:0000256" key="2">
    <source>
        <dbReference type="SAM" id="MobiDB-lite"/>
    </source>
</evidence>
<organism evidence="6 7">
    <name type="scientific">Saccharothrix mutabilis subsp. mutabilis</name>
    <dbReference type="NCBI Taxonomy" id="66855"/>
    <lineage>
        <taxon>Bacteria</taxon>
        <taxon>Bacillati</taxon>
        <taxon>Actinomycetota</taxon>
        <taxon>Actinomycetes</taxon>
        <taxon>Pseudonocardiales</taxon>
        <taxon>Pseudonocardiaceae</taxon>
        <taxon>Saccharothrix</taxon>
    </lineage>
</organism>
<feature type="chain" id="PRO_5046261491" evidence="4">
    <location>
        <begin position="32"/>
        <end position="310"/>
    </location>
</feature>
<keyword evidence="3" id="KW-0472">Membrane</keyword>
<keyword evidence="7" id="KW-1185">Reference proteome</keyword>
<keyword evidence="3" id="KW-0812">Transmembrane</keyword>
<feature type="signal peptide" evidence="4">
    <location>
        <begin position="1"/>
        <end position="31"/>
    </location>
</feature>
<proteinExistence type="predicted"/>
<feature type="coiled-coil region" evidence="1">
    <location>
        <begin position="200"/>
        <end position="227"/>
    </location>
</feature>
<accession>A0ABN0TQT6</accession>
<feature type="compositionally biased region" description="Low complexity" evidence="2">
    <location>
        <begin position="57"/>
        <end position="70"/>
    </location>
</feature>
<comment type="caution">
    <text evidence="6">The sequence shown here is derived from an EMBL/GenBank/DDBJ whole genome shotgun (WGS) entry which is preliminary data.</text>
</comment>
<keyword evidence="3" id="KW-1133">Transmembrane helix</keyword>
<dbReference type="InterPro" id="IPR025645">
    <property type="entry name" value="DUF4349"/>
</dbReference>
<reference evidence="6 7" key="1">
    <citation type="journal article" date="2019" name="Int. J. Syst. Evol. Microbiol.">
        <title>The Global Catalogue of Microorganisms (GCM) 10K type strain sequencing project: providing services to taxonomists for standard genome sequencing and annotation.</title>
        <authorList>
            <consortium name="The Broad Institute Genomics Platform"/>
            <consortium name="The Broad Institute Genome Sequencing Center for Infectious Disease"/>
            <person name="Wu L."/>
            <person name="Ma J."/>
        </authorList>
    </citation>
    <scope>NUCLEOTIDE SEQUENCE [LARGE SCALE GENOMIC DNA]</scope>
    <source>
        <strain evidence="6 7">JCM 3380</strain>
    </source>
</reference>
<evidence type="ECO:0000313" key="7">
    <source>
        <dbReference type="Proteomes" id="UP001500416"/>
    </source>
</evidence>
<dbReference type="Pfam" id="PF14257">
    <property type="entry name" value="DUF4349"/>
    <property type="match status" value="1"/>
</dbReference>
<evidence type="ECO:0000256" key="3">
    <source>
        <dbReference type="SAM" id="Phobius"/>
    </source>
</evidence>